<feature type="compositionally biased region" description="Basic and acidic residues" evidence="1">
    <location>
        <begin position="311"/>
        <end position="320"/>
    </location>
</feature>
<proteinExistence type="predicted"/>
<organism evidence="2">
    <name type="scientific">freshwater metagenome</name>
    <dbReference type="NCBI Taxonomy" id="449393"/>
    <lineage>
        <taxon>unclassified sequences</taxon>
        <taxon>metagenomes</taxon>
        <taxon>ecological metagenomes</taxon>
    </lineage>
</organism>
<dbReference type="EMBL" id="CAFBOZ010000052">
    <property type="protein sequence ID" value="CAB4998566.1"/>
    <property type="molecule type" value="Genomic_DNA"/>
</dbReference>
<feature type="compositionally biased region" description="Basic and acidic residues" evidence="1">
    <location>
        <begin position="247"/>
        <end position="265"/>
    </location>
</feature>
<reference evidence="2" key="1">
    <citation type="submission" date="2020-05" db="EMBL/GenBank/DDBJ databases">
        <authorList>
            <person name="Chiriac C."/>
            <person name="Salcher M."/>
            <person name="Ghai R."/>
            <person name="Kavagutti S V."/>
        </authorList>
    </citation>
    <scope>NUCLEOTIDE SEQUENCE</scope>
</reference>
<feature type="region of interest" description="Disordered" evidence="1">
    <location>
        <begin position="296"/>
        <end position="320"/>
    </location>
</feature>
<sequence>MPAQLEPHHPRDQHRHGLAQHRGLGLNAAHAPTENTEPVDHGGVRVGSDAGVGVGLAHAADLTHHHYARQALNIHLVHDARARWHHRELVEGALAPAQELVALAVARVLEVDIERERVGRAEEVGDDRVVDDKLSRGERIDEVGVATEVAHGLAHRGKVDDARHAGEVLHNHACGRELNLLGGLGVGRPRSECANLVGRHIGAVFGAQQVLEQHPVRIRQRVRTLDRIDAENHQVTAAYGEGVTGSERVDAGHDSSTRKVSRYRDTQPTTEVSGVRAKTARHSTCCVVGKRSKARSDVIVQPRAARAATSRPREAGPHDT</sequence>
<dbReference type="AlphaFoldDB" id="A0A6J7NZH7"/>
<evidence type="ECO:0000313" key="2">
    <source>
        <dbReference type="EMBL" id="CAB4998566.1"/>
    </source>
</evidence>
<protein>
    <submittedName>
        <fullName evidence="2">Unannotated protein</fullName>
    </submittedName>
</protein>
<name>A0A6J7NZH7_9ZZZZ</name>
<evidence type="ECO:0000256" key="1">
    <source>
        <dbReference type="SAM" id="MobiDB-lite"/>
    </source>
</evidence>
<gene>
    <name evidence="2" type="ORF">UFOPK3992_00490</name>
</gene>
<feature type="region of interest" description="Disordered" evidence="1">
    <location>
        <begin position="245"/>
        <end position="281"/>
    </location>
</feature>
<accession>A0A6J7NZH7</accession>